<protein>
    <submittedName>
        <fullName evidence="2">P-loop containing nucleoside triphosphate hydrolase protein</fullName>
    </submittedName>
</protein>
<dbReference type="InterPro" id="IPR049052">
    <property type="entry name" value="nSTAND1"/>
</dbReference>
<dbReference type="EMBL" id="JARIHO010000107">
    <property type="protein sequence ID" value="KAJ7303098.1"/>
    <property type="molecule type" value="Genomic_DNA"/>
</dbReference>
<dbReference type="AlphaFoldDB" id="A0AAD6Z197"/>
<evidence type="ECO:0000313" key="3">
    <source>
        <dbReference type="Proteomes" id="UP001218218"/>
    </source>
</evidence>
<proteinExistence type="predicted"/>
<dbReference type="InterPro" id="IPR027417">
    <property type="entry name" value="P-loop_NTPase"/>
</dbReference>
<name>A0AAD6Z197_9AGAR</name>
<feature type="non-terminal residue" evidence="2">
    <location>
        <position position="341"/>
    </location>
</feature>
<keyword evidence="3" id="KW-1185">Reference proteome</keyword>
<keyword evidence="2" id="KW-0378">Hydrolase</keyword>
<comment type="caution">
    <text evidence="2">The sequence shown here is derived from an EMBL/GenBank/DDBJ whole genome shotgun (WGS) entry which is preliminary data.</text>
</comment>
<dbReference type="GO" id="GO:0016787">
    <property type="term" value="F:hydrolase activity"/>
    <property type="evidence" value="ECO:0007669"/>
    <property type="project" value="UniProtKB-KW"/>
</dbReference>
<feature type="non-terminal residue" evidence="2">
    <location>
        <position position="1"/>
    </location>
</feature>
<evidence type="ECO:0000259" key="1">
    <source>
        <dbReference type="Pfam" id="PF20703"/>
    </source>
</evidence>
<sequence>VSMLPSDPKIFHGRKSELTKILRLFSQSIPRIAILGPGGMGKTSLARAVIHHTEFVSRYGQYRYFVACDSAVSKVELAALIGAHLGLKPGPVLTHAVVNHFSRSPPSVLILDNLETVWEPTEFRPEIEEFLSLLTDVDHLALIITMRGAERPSKVRWTHPFLPPLEPLDQDAAQKTFIDIADAIHEPTEVKKVLALTDNMPLVIDLLANLADTEGCSTVLSRWEQEKTFLISDGYDKRSNLDLSISLSLSSPRLNPLPQAKELLSLLSMLPDGLSNADLVQSKLPLDNILGCKAILIGTSLAYCDNQKQLKVLVPIREYMQRIKPPGSYLIQPLLKYFQEL</sequence>
<dbReference type="Pfam" id="PF20703">
    <property type="entry name" value="nSTAND1"/>
    <property type="match status" value="1"/>
</dbReference>
<accession>A0AAD6Z197</accession>
<reference evidence="2" key="1">
    <citation type="submission" date="2023-03" db="EMBL/GenBank/DDBJ databases">
        <title>Massive genome expansion in bonnet fungi (Mycena s.s.) driven by repeated elements and novel gene families across ecological guilds.</title>
        <authorList>
            <consortium name="Lawrence Berkeley National Laboratory"/>
            <person name="Harder C.B."/>
            <person name="Miyauchi S."/>
            <person name="Viragh M."/>
            <person name="Kuo A."/>
            <person name="Thoen E."/>
            <person name="Andreopoulos B."/>
            <person name="Lu D."/>
            <person name="Skrede I."/>
            <person name="Drula E."/>
            <person name="Henrissat B."/>
            <person name="Morin E."/>
            <person name="Kohler A."/>
            <person name="Barry K."/>
            <person name="LaButti K."/>
            <person name="Morin E."/>
            <person name="Salamov A."/>
            <person name="Lipzen A."/>
            <person name="Mereny Z."/>
            <person name="Hegedus B."/>
            <person name="Baldrian P."/>
            <person name="Stursova M."/>
            <person name="Weitz H."/>
            <person name="Taylor A."/>
            <person name="Grigoriev I.V."/>
            <person name="Nagy L.G."/>
            <person name="Martin F."/>
            <person name="Kauserud H."/>
        </authorList>
    </citation>
    <scope>NUCLEOTIDE SEQUENCE</scope>
    <source>
        <strain evidence="2">CBHHK002</strain>
    </source>
</reference>
<dbReference type="Proteomes" id="UP001218218">
    <property type="component" value="Unassembled WGS sequence"/>
</dbReference>
<feature type="domain" description="Novel STAND NTPase 1" evidence="1">
    <location>
        <begin position="6"/>
        <end position="215"/>
    </location>
</feature>
<dbReference type="Gene3D" id="3.40.50.300">
    <property type="entry name" value="P-loop containing nucleotide triphosphate hydrolases"/>
    <property type="match status" value="1"/>
</dbReference>
<evidence type="ECO:0000313" key="2">
    <source>
        <dbReference type="EMBL" id="KAJ7303098.1"/>
    </source>
</evidence>
<organism evidence="2 3">
    <name type="scientific">Mycena albidolilacea</name>
    <dbReference type="NCBI Taxonomy" id="1033008"/>
    <lineage>
        <taxon>Eukaryota</taxon>
        <taxon>Fungi</taxon>
        <taxon>Dikarya</taxon>
        <taxon>Basidiomycota</taxon>
        <taxon>Agaricomycotina</taxon>
        <taxon>Agaricomycetes</taxon>
        <taxon>Agaricomycetidae</taxon>
        <taxon>Agaricales</taxon>
        <taxon>Marasmiineae</taxon>
        <taxon>Mycenaceae</taxon>
        <taxon>Mycena</taxon>
    </lineage>
</organism>
<dbReference type="SUPFAM" id="SSF52540">
    <property type="entry name" value="P-loop containing nucleoside triphosphate hydrolases"/>
    <property type="match status" value="1"/>
</dbReference>
<gene>
    <name evidence="2" type="ORF">DFH08DRAFT_619391</name>
</gene>